<dbReference type="KEGG" id="dvu:DVU_2693"/>
<dbReference type="AlphaFoldDB" id="Q728B1"/>
<dbReference type="OrthoDB" id="6065010at2"/>
<dbReference type="PaxDb" id="882-DVU_2693"/>
<evidence type="ECO:0000313" key="2">
    <source>
        <dbReference type="Proteomes" id="UP000002194"/>
    </source>
</evidence>
<reference evidence="1 2" key="1">
    <citation type="journal article" date="2004" name="Nat. Biotechnol.">
        <title>The genome sequence of the anaerobic, sulfate-reducing bacterium Desulfovibrio vulgaris Hildenborough.</title>
        <authorList>
            <person name="Heidelberg J.F."/>
            <person name="Seshadri R."/>
            <person name="Haveman S.A."/>
            <person name="Hemme C.L."/>
            <person name="Paulsen I.T."/>
            <person name="Kolonay J.F."/>
            <person name="Eisen J.A."/>
            <person name="Ward N."/>
            <person name="Methe B."/>
            <person name="Brinkac L.M."/>
            <person name="Daugherty S.C."/>
            <person name="Deboy R.T."/>
            <person name="Dodson R.J."/>
            <person name="Durkin A.S."/>
            <person name="Madupu R."/>
            <person name="Nelson W.C."/>
            <person name="Sullivan S.A."/>
            <person name="Fouts D."/>
            <person name="Haft D.H."/>
            <person name="Selengut J."/>
            <person name="Peterson J.D."/>
            <person name="Davidsen T.M."/>
            <person name="Zafar N."/>
            <person name="Zhou L."/>
            <person name="Radune D."/>
            <person name="Dimitrov G."/>
            <person name="Hance M."/>
            <person name="Tran K."/>
            <person name="Khouri H."/>
            <person name="Gill J."/>
            <person name="Utterback T.R."/>
            <person name="Feldblyum T.V."/>
            <person name="Wall J.D."/>
            <person name="Voordouw G."/>
            <person name="Fraser C.M."/>
        </authorList>
    </citation>
    <scope>NUCLEOTIDE SEQUENCE [LARGE SCALE GENOMIC DNA]</scope>
    <source>
        <strain evidence="2">ATCC 29579 / DSM 644 / NCIMB 8303 / VKM B-1760 / Hildenborough</strain>
    </source>
</reference>
<dbReference type="EnsemblBacteria" id="AAS97165">
    <property type="protein sequence ID" value="AAS97165"/>
    <property type="gene ID" value="DVU_2693"/>
</dbReference>
<accession>Q728B1</accession>
<sequence length="79" mass="8916">MTVISSHLSVAIDYLLDESAFPDERLAGKFLRDGVPMSAEEVREYLREEKAAGKKLFPLKPCDRFDPYEKGCLGHEVEA</sequence>
<organism evidence="1 2">
    <name type="scientific">Nitratidesulfovibrio vulgaris (strain ATCC 29579 / DSM 644 / CCUG 34227 / NCIMB 8303 / VKM B-1760 / Hildenborough)</name>
    <name type="common">Desulfovibrio vulgaris</name>
    <dbReference type="NCBI Taxonomy" id="882"/>
    <lineage>
        <taxon>Bacteria</taxon>
        <taxon>Pseudomonadati</taxon>
        <taxon>Thermodesulfobacteriota</taxon>
        <taxon>Desulfovibrionia</taxon>
        <taxon>Desulfovibrionales</taxon>
        <taxon>Desulfovibrionaceae</taxon>
        <taxon>Nitratidesulfovibrio</taxon>
    </lineage>
</organism>
<dbReference type="PATRIC" id="fig|882.5.peg.2436"/>
<dbReference type="EMBL" id="AE017285">
    <property type="protein sequence ID" value="AAS97165.1"/>
    <property type="molecule type" value="Genomic_DNA"/>
</dbReference>
<dbReference type="RefSeq" id="WP_010939962.1">
    <property type="nucleotide sequence ID" value="NC_002937.3"/>
</dbReference>
<dbReference type="STRING" id="882.DVU_2693"/>
<name>Q728B1_NITV2</name>
<evidence type="ECO:0000313" key="1">
    <source>
        <dbReference type="EMBL" id="AAS97165.1"/>
    </source>
</evidence>
<keyword evidence="2" id="KW-1185">Reference proteome</keyword>
<dbReference type="HOGENOM" id="CLU_2600409_0_0_7"/>
<protein>
    <submittedName>
        <fullName evidence="1">Uncharacterized protein</fullName>
    </submittedName>
</protein>
<proteinExistence type="predicted"/>
<dbReference type="Proteomes" id="UP000002194">
    <property type="component" value="Chromosome"/>
</dbReference>
<gene>
    <name evidence="1" type="ordered locus">DVU_2693</name>
</gene>